<keyword evidence="2" id="KW-1185">Reference proteome</keyword>
<sequence>MKSLYIFIFITLLLVNYIHTLSVIIYGENRASVINNNKIEKEQIVRVKRSPLIKLPLLVGATVIGKKALLLGGTVFGAKTLIGAGLVGASLYKAKYYGGGYGDKYASYQYAPSYVESNWS</sequence>
<evidence type="ECO:0000313" key="3">
    <source>
        <dbReference type="RefSeq" id="XP_006571878.1"/>
    </source>
</evidence>
<gene>
    <name evidence="3" type="primary">LOC102656479</name>
</gene>
<dbReference type="OrthoDB" id="7616970at2759"/>
<reference evidence="3" key="2">
    <citation type="submission" date="2025-04" db="UniProtKB">
        <authorList>
            <consortium name="RefSeq"/>
        </authorList>
    </citation>
    <scope>IDENTIFICATION</scope>
    <source>
        <strain evidence="3">DH4</strain>
        <tissue evidence="3">Whole body</tissue>
    </source>
</reference>
<evidence type="ECO:0000313" key="2">
    <source>
        <dbReference type="Proteomes" id="UP000005203"/>
    </source>
</evidence>
<protein>
    <submittedName>
        <fullName evidence="3">Uncharacterized protein LOC102656479</fullName>
    </submittedName>
</protein>
<dbReference type="GeneID" id="102656479"/>
<evidence type="ECO:0000313" key="1">
    <source>
        <dbReference type="EnsemblMetazoa" id="XP_006571878"/>
    </source>
</evidence>
<dbReference type="EnsemblMetazoa" id="XM_006571815">
    <property type="protein sequence ID" value="XP_006571878"/>
    <property type="gene ID" value="LOC102656479"/>
</dbReference>
<organism evidence="1">
    <name type="scientific">Apis mellifera</name>
    <name type="common">Honeybee</name>
    <dbReference type="NCBI Taxonomy" id="7460"/>
    <lineage>
        <taxon>Eukaryota</taxon>
        <taxon>Metazoa</taxon>
        <taxon>Ecdysozoa</taxon>
        <taxon>Arthropoda</taxon>
        <taxon>Hexapoda</taxon>
        <taxon>Insecta</taxon>
        <taxon>Pterygota</taxon>
        <taxon>Neoptera</taxon>
        <taxon>Endopterygota</taxon>
        <taxon>Hymenoptera</taxon>
        <taxon>Apocrita</taxon>
        <taxon>Aculeata</taxon>
        <taxon>Apoidea</taxon>
        <taxon>Anthophila</taxon>
        <taxon>Apidae</taxon>
        <taxon>Apis</taxon>
    </lineage>
</organism>
<accession>A0A7M7H0S1</accession>
<dbReference type="AlphaFoldDB" id="A0A7M7H0S1"/>
<name>A0A7M7H0S1_APIME</name>
<proteinExistence type="predicted"/>
<accession>A0A8B6ZA22</accession>
<dbReference type="KEGG" id="ame:102656479"/>
<reference evidence="1" key="1">
    <citation type="submission" date="2021-01" db="UniProtKB">
        <authorList>
            <consortium name="EnsemblMetazoa"/>
        </authorList>
    </citation>
    <scope>IDENTIFICATION</scope>
    <source>
        <strain evidence="1">DH4</strain>
    </source>
</reference>
<dbReference type="Proteomes" id="UP000005203">
    <property type="component" value="Linkage group LG3"/>
</dbReference>
<dbReference type="RefSeq" id="XP_006571878.1">
    <property type="nucleotide sequence ID" value="XM_006571815.3"/>
</dbReference>